<evidence type="ECO:0000313" key="2">
    <source>
        <dbReference type="EMBL" id="SVB29652.1"/>
    </source>
</evidence>
<evidence type="ECO:0000256" key="1">
    <source>
        <dbReference type="SAM" id="Phobius"/>
    </source>
</evidence>
<protein>
    <submittedName>
        <fullName evidence="2">Uncharacterized protein</fullName>
    </submittedName>
</protein>
<keyword evidence="1" id="KW-1133">Transmembrane helix</keyword>
<organism evidence="2">
    <name type="scientific">marine metagenome</name>
    <dbReference type="NCBI Taxonomy" id="408172"/>
    <lineage>
        <taxon>unclassified sequences</taxon>
        <taxon>metagenomes</taxon>
        <taxon>ecological metagenomes</taxon>
    </lineage>
</organism>
<gene>
    <name evidence="2" type="ORF">METZ01_LOCUS182506</name>
</gene>
<reference evidence="2" key="1">
    <citation type="submission" date="2018-05" db="EMBL/GenBank/DDBJ databases">
        <authorList>
            <person name="Lanie J.A."/>
            <person name="Ng W.-L."/>
            <person name="Kazmierczak K.M."/>
            <person name="Andrzejewski T.M."/>
            <person name="Davidsen T.M."/>
            <person name="Wayne K.J."/>
            <person name="Tettelin H."/>
            <person name="Glass J.I."/>
            <person name="Rusch D."/>
            <person name="Podicherti R."/>
            <person name="Tsui H.-C.T."/>
            <person name="Winkler M.E."/>
        </authorList>
    </citation>
    <scope>NUCLEOTIDE SEQUENCE</scope>
</reference>
<name>A0A382CUY0_9ZZZZ</name>
<accession>A0A382CUY0</accession>
<sequence>MQKQDIIIRILGLAYCLNFLELAIVATEFKILFIQV</sequence>
<proteinExistence type="predicted"/>
<keyword evidence="1" id="KW-0472">Membrane</keyword>
<dbReference type="EMBL" id="UINC01036141">
    <property type="protein sequence ID" value="SVB29652.1"/>
    <property type="molecule type" value="Genomic_DNA"/>
</dbReference>
<feature type="transmembrane region" description="Helical" evidence="1">
    <location>
        <begin position="6"/>
        <end position="26"/>
    </location>
</feature>
<keyword evidence="1" id="KW-0812">Transmembrane</keyword>
<dbReference type="AlphaFoldDB" id="A0A382CUY0"/>